<comment type="subcellular location">
    <subcellularLocation>
        <location evidence="6">Cytoplasm</location>
    </subcellularLocation>
</comment>
<dbReference type="HAMAP" id="MF_00117">
    <property type="entry name" value="HslO"/>
    <property type="match status" value="1"/>
</dbReference>
<accession>A0A520MNY3</accession>
<protein>
    <recommendedName>
        <fullName evidence="6">33 kDa chaperonin</fullName>
    </recommendedName>
    <alternativeName>
        <fullName evidence="6">Heat shock protein 33 homolog</fullName>
        <shortName evidence="6">HSP33</shortName>
    </alternativeName>
</protein>
<dbReference type="EMBL" id="SHBP01000001">
    <property type="protein sequence ID" value="RZO22928.1"/>
    <property type="molecule type" value="Genomic_DNA"/>
</dbReference>
<dbReference type="Gene3D" id="3.55.30.10">
    <property type="entry name" value="Hsp33 domain"/>
    <property type="match status" value="1"/>
</dbReference>
<comment type="PTM">
    <text evidence="6">Under oxidizing conditions two disulfide bonds are formed involving the reactive cysteines. Under reducing conditions zinc is bound to the reactive cysteines and the protein is inactive.</text>
</comment>
<dbReference type="NCBIfam" id="NF001033">
    <property type="entry name" value="PRK00114.1"/>
    <property type="match status" value="1"/>
</dbReference>
<evidence type="ECO:0000256" key="6">
    <source>
        <dbReference type="HAMAP-Rule" id="MF_00117"/>
    </source>
</evidence>
<gene>
    <name evidence="6 7" type="primary">hslO</name>
    <name evidence="7" type="ORF">EVB03_00775</name>
</gene>
<reference evidence="7 8" key="1">
    <citation type="submission" date="2019-02" db="EMBL/GenBank/DDBJ databases">
        <title>Prokaryotic population dynamics and viral predation in marine succession experiment using metagenomics: the confinement effect.</title>
        <authorList>
            <person name="Haro-Moreno J.M."/>
            <person name="Rodriguez-Valera F."/>
            <person name="Lopez-Perez M."/>
        </authorList>
    </citation>
    <scope>NUCLEOTIDE SEQUENCE [LARGE SCALE GENOMIC DNA]</scope>
    <source>
        <strain evidence="7">MED-G170</strain>
    </source>
</reference>
<organism evidence="7 8">
    <name type="scientific">SAR92 clade bacterium</name>
    <dbReference type="NCBI Taxonomy" id="2315479"/>
    <lineage>
        <taxon>Bacteria</taxon>
        <taxon>Pseudomonadati</taxon>
        <taxon>Pseudomonadota</taxon>
        <taxon>Gammaproteobacteria</taxon>
        <taxon>Cellvibrionales</taxon>
        <taxon>Porticoccaceae</taxon>
        <taxon>SAR92 clade</taxon>
    </lineage>
</organism>
<name>A0A520MNY3_9GAMM</name>
<dbReference type="InterPro" id="IPR016153">
    <property type="entry name" value="Heat_shock_Hsp33_N"/>
</dbReference>
<dbReference type="Gene3D" id="3.90.1280.10">
    <property type="entry name" value="HSP33 redox switch-like"/>
    <property type="match status" value="1"/>
</dbReference>
<dbReference type="GO" id="GO:0051082">
    <property type="term" value="F:unfolded protein binding"/>
    <property type="evidence" value="ECO:0007669"/>
    <property type="project" value="UniProtKB-UniRule"/>
</dbReference>
<keyword evidence="5 6" id="KW-0676">Redox-active center</keyword>
<dbReference type="AlphaFoldDB" id="A0A520MNY3"/>
<dbReference type="GO" id="GO:0044183">
    <property type="term" value="F:protein folding chaperone"/>
    <property type="evidence" value="ECO:0007669"/>
    <property type="project" value="TreeGrafter"/>
</dbReference>
<evidence type="ECO:0000256" key="4">
    <source>
        <dbReference type="ARBA" id="ARBA00023186"/>
    </source>
</evidence>
<feature type="disulfide bond" description="Redox-active" evidence="6">
    <location>
        <begin position="268"/>
        <end position="271"/>
    </location>
</feature>
<dbReference type="GO" id="GO:0005737">
    <property type="term" value="C:cytoplasm"/>
    <property type="evidence" value="ECO:0007669"/>
    <property type="project" value="UniProtKB-SubCell"/>
</dbReference>
<dbReference type="Pfam" id="PF01430">
    <property type="entry name" value="HSP33"/>
    <property type="match status" value="1"/>
</dbReference>
<evidence type="ECO:0000256" key="3">
    <source>
        <dbReference type="ARBA" id="ARBA00023157"/>
    </source>
</evidence>
<proteinExistence type="inferred from homology"/>
<evidence type="ECO:0000256" key="2">
    <source>
        <dbReference type="ARBA" id="ARBA00022833"/>
    </source>
</evidence>
<keyword evidence="1 6" id="KW-0963">Cytoplasm</keyword>
<evidence type="ECO:0000313" key="7">
    <source>
        <dbReference type="EMBL" id="RZO22928.1"/>
    </source>
</evidence>
<dbReference type="InterPro" id="IPR023212">
    <property type="entry name" value="Hsp33_helix_hairpin_bin_dom_sf"/>
</dbReference>
<dbReference type="CDD" id="cd00498">
    <property type="entry name" value="Hsp33"/>
    <property type="match status" value="1"/>
</dbReference>
<comment type="caution">
    <text evidence="7">The sequence shown here is derived from an EMBL/GenBank/DDBJ whole genome shotgun (WGS) entry which is preliminary data.</text>
</comment>
<evidence type="ECO:0000256" key="1">
    <source>
        <dbReference type="ARBA" id="ARBA00022490"/>
    </source>
</evidence>
<comment type="similarity">
    <text evidence="6">Belongs to the HSP33 family.</text>
</comment>
<dbReference type="InterPro" id="IPR000397">
    <property type="entry name" value="Heat_shock_Hsp33"/>
</dbReference>
<dbReference type="Gene3D" id="1.10.287.480">
    <property type="entry name" value="helix hairpin bin"/>
    <property type="match status" value="1"/>
</dbReference>
<keyword evidence="3 6" id="KW-1015">Disulfide bond</keyword>
<evidence type="ECO:0000256" key="5">
    <source>
        <dbReference type="ARBA" id="ARBA00023284"/>
    </source>
</evidence>
<keyword evidence="2 6" id="KW-0862">Zinc</keyword>
<dbReference type="SUPFAM" id="SSF118352">
    <property type="entry name" value="HSP33 redox switch-like"/>
    <property type="match status" value="1"/>
</dbReference>
<dbReference type="SUPFAM" id="SSF64397">
    <property type="entry name" value="Hsp33 domain"/>
    <property type="match status" value="1"/>
</dbReference>
<dbReference type="InterPro" id="IPR016154">
    <property type="entry name" value="Heat_shock_Hsp33_C"/>
</dbReference>
<dbReference type="GO" id="GO:0042026">
    <property type="term" value="P:protein refolding"/>
    <property type="evidence" value="ECO:0007669"/>
    <property type="project" value="TreeGrafter"/>
</dbReference>
<dbReference type="Proteomes" id="UP000315889">
    <property type="component" value="Unassembled WGS sequence"/>
</dbReference>
<comment type="function">
    <text evidence="6">Redox regulated molecular chaperone. Protects both thermally unfolding and oxidatively damaged proteins from irreversible aggregation. Plays an important role in the bacterial defense system toward oxidative stress.</text>
</comment>
<sequence length="294" mass="32754">MKNQDILQRFLFDGTDVRGAITTLSSSYRDIIDLHNYPQTVSKLFGEFLVAASLIGASLKQAGIVTVQATGDGPVSTIMAECSQGQKLRGIVRGDWDSFDNSSVSSSNNLSKLMGLGTLAITIEPEQGERYQGIVKMEAADLSGCLEHYFDQSAQLLTKIKISVDQSVASGLLIQQMPITQDFEQAKDDWQHLCTLMDTLKSNEQLELSHNDQLYRLFHEDNVRLFASQPVSFFCSCSLERTESALVSLGEDELLETCKEHGLVLITCQFCDQQYRFTENAIKAMFNTKTNILH</sequence>
<feature type="disulfide bond" description="Redox-active" evidence="6">
    <location>
        <begin position="235"/>
        <end position="237"/>
    </location>
</feature>
<dbReference type="PIRSF" id="PIRSF005261">
    <property type="entry name" value="Heat_shock_Hsp33"/>
    <property type="match status" value="1"/>
</dbReference>
<dbReference type="PANTHER" id="PTHR30111">
    <property type="entry name" value="33 KDA CHAPERONIN"/>
    <property type="match status" value="1"/>
</dbReference>
<keyword evidence="4 6" id="KW-0143">Chaperone</keyword>
<evidence type="ECO:0000313" key="8">
    <source>
        <dbReference type="Proteomes" id="UP000315889"/>
    </source>
</evidence>
<dbReference type="PANTHER" id="PTHR30111:SF1">
    <property type="entry name" value="33 KDA CHAPERONIN"/>
    <property type="match status" value="1"/>
</dbReference>